<reference evidence="1 2" key="2">
    <citation type="submission" date="2018-11" db="EMBL/GenBank/DDBJ databases">
        <authorList>
            <consortium name="Pathogen Informatics"/>
        </authorList>
    </citation>
    <scope>NUCLEOTIDE SEQUENCE [LARGE SCALE GENOMIC DNA]</scope>
</reference>
<gene>
    <name evidence="1" type="ORF">TTAC_LOCUS800</name>
</gene>
<dbReference type="EMBL" id="UYWX01000101">
    <property type="protein sequence ID" value="VDM17009.1"/>
    <property type="molecule type" value="Genomic_DNA"/>
</dbReference>
<sequence length="207" mass="23545">MSAFMKRYGKFHRVLFPYRWPITSVRQVSVTLHLFSPFRVLGKQTAPDNSKRDASAAADDDDPFYLCDYKTSAEISPASTTITYRISYKPRQLHLIDWLRRLAQGCFHGVSTALSGADDKEFTTLITLFANQRHQSRSLQVPVICVGLGDACFTYPVFQIAADMVGQGGHKLWQNEVQSSIFEHAAQLRMTDVYEELYNSRYANSMN</sequence>
<dbReference type="WBParaSite" id="TTAC_0000079901-mRNA-1">
    <property type="protein sequence ID" value="TTAC_0000079901-mRNA-1"/>
    <property type="gene ID" value="TTAC_0000079901"/>
</dbReference>
<organism evidence="3">
    <name type="scientific">Hydatigena taeniaeformis</name>
    <name type="common">Feline tapeworm</name>
    <name type="synonym">Taenia taeniaeformis</name>
    <dbReference type="NCBI Taxonomy" id="6205"/>
    <lineage>
        <taxon>Eukaryota</taxon>
        <taxon>Metazoa</taxon>
        <taxon>Spiralia</taxon>
        <taxon>Lophotrochozoa</taxon>
        <taxon>Platyhelminthes</taxon>
        <taxon>Cestoda</taxon>
        <taxon>Eucestoda</taxon>
        <taxon>Cyclophyllidea</taxon>
        <taxon>Taeniidae</taxon>
        <taxon>Hydatigera</taxon>
    </lineage>
</organism>
<reference evidence="3" key="1">
    <citation type="submission" date="2017-02" db="UniProtKB">
        <authorList>
            <consortium name="WormBaseParasite"/>
        </authorList>
    </citation>
    <scope>IDENTIFICATION</scope>
</reference>
<protein>
    <submittedName>
        <fullName evidence="3">Copine domain-containing protein</fullName>
    </submittedName>
</protein>
<dbReference type="Proteomes" id="UP000274429">
    <property type="component" value="Unassembled WGS sequence"/>
</dbReference>
<proteinExistence type="predicted"/>
<evidence type="ECO:0000313" key="1">
    <source>
        <dbReference type="EMBL" id="VDM17009.1"/>
    </source>
</evidence>
<name>A0A0R3WJF1_HYDTA</name>
<keyword evidence="2" id="KW-1185">Reference proteome</keyword>
<accession>A0A0R3WJF1</accession>
<dbReference type="OrthoDB" id="6286126at2759"/>
<evidence type="ECO:0000313" key="3">
    <source>
        <dbReference type="WBParaSite" id="TTAC_0000079901-mRNA-1"/>
    </source>
</evidence>
<dbReference type="AlphaFoldDB" id="A0A0R3WJF1"/>
<evidence type="ECO:0000313" key="2">
    <source>
        <dbReference type="Proteomes" id="UP000274429"/>
    </source>
</evidence>